<reference evidence="2 3" key="1">
    <citation type="submission" date="2016-06" db="EMBL/GenBank/DDBJ databases">
        <title>The Draft Genome Sequence and Annotation of the Desert Woodrat Neotoma lepida.</title>
        <authorList>
            <person name="Campbell M."/>
            <person name="Oakeson K.F."/>
            <person name="Yandell M."/>
            <person name="Halpert J.R."/>
            <person name="Dearing D."/>
        </authorList>
    </citation>
    <scope>NUCLEOTIDE SEQUENCE [LARGE SCALE GENOMIC DNA]</scope>
    <source>
        <strain evidence="2">417</strain>
        <tissue evidence="2">Liver</tissue>
    </source>
</reference>
<organism evidence="2 3">
    <name type="scientific">Neotoma lepida</name>
    <name type="common">Desert woodrat</name>
    <dbReference type="NCBI Taxonomy" id="56216"/>
    <lineage>
        <taxon>Eukaryota</taxon>
        <taxon>Metazoa</taxon>
        <taxon>Chordata</taxon>
        <taxon>Craniata</taxon>
        <taxon>Vertebrata</taxon>
        <taxon>Euteleostomi</taxon>
        <taxon>Mammalia</taxon>
        <taxon>Eutheria</taxon>
        <taxon>Euarchontoglires</taxon>
        <taxon>Glires</taxon>
        <taxon>Rodentia</taxon>
        <taxon>Myomorpha</taxon>
        <taxon>Muroidea</taxon>
        <taxon>Cricetidae</taxon>
        <taxon>Neotominae</taxon>
        <taxon>Neotoma</taxon>
    </lineage>
</organism>
<dbReference type="InterPro" id="IPR030379">
    <property type="entry name" value="G_SEPTIN_dom"/>
</dbReference>
<proteinExistence type="predicted"/>
<dbReference type="OrthoDB" id="416553at2759"/>
<gene>
    <name evidence="2" type="ORF">A6R68_19285</name>
</gene>
<accession>A0A1A6HK35</accession>
<feature type="non-terminal residue" evidence="2">
    <location>
        <position position="60"/>
    </location>
</feature>
<evidence type="ECO:0000313" key="2">
    <source>
        <dbReference type="EMBL" id="OBS78325.1"/>
    </source>
</evidence>
<sequence>MAANREVNIIPLIAKADTISKSELQNFKMKLMSELVINGVQIYQFPTDDDTTAKINGAMN</sequence>
<dbReference type="EMBL" id="LZPO01027449">
    <property type="protein sequence ID" value="OBS78325.1"/>
    <property type="molecule type" value="Genomic_DNA"/>
</dbReference>
<evidence type="ECO:0000259" key="1">
    <source>
        <dbReference type="PROSITE" id="PS51719"/>
    </source>
</evidence>
<dbReference type="Proteomes" id="UP000092124">
    <property type="component" value="Unassembled WGS sequence"/>
</dbReference>
<name>A0A1A6HK35_NEOLE</name>
<dbReference type="PROSITE" id="PS51719">
    <property type="entry name" value="G_SEPTIN"/>
    <property type="match status" value="1"/>
</dbReference>
<feature type="domain" description="Septin-type G" evidence="1">
    <location>
        <begin position="1"/>
        <end position="60"/>
    </location>
</feature>
<dbReference type="STRING" id="56216.A0A1A6HK35"/>
<keyword evidence="3" id="KW-1185">Reference proteome</keyword>
<dbReference type="Pfam" id="PF00735">
    <property type="entry name" value="Septin"/>
    <property type="match status" value="1"/>
</dbReference>
<dbReference type="Gene3D" id="3.40.50.300">
    <property type="entry name" value="P-loop containing nucleotide triphosphate hydrolases"/>
    <property type="match status" value="1"/>
</dbReference>
<protein>
    <recommendedName>
        <fullName evidence="1">Septin-type G domain-containing protein</fullName>
    </recommendedName>
</protein>
<dbReference type="AlphaFoldDB" id="A0A1A6HK35"/>
<dbReference type="PANTHER" id="PTHR18884">
    <property type="entry name" value="SEPTIN"/>
    <property type="match status" value="1"/>
</dbReference>
<dbReference type="GO" id="GO:0005525">
    <property type="term" value="F:GTP binding"/>
    <property type="evidence" value="ECO:0007669"/>
    <property type="project" value="InterPro"/>
</dbReference>
<comment type="caution">
    <text evidence="2">The sequence shown here is derived from an EMBL/GenBank/DDBJ whole genome shotgun (WGS) entry which is preliminary data.</text>
</comment>
<dbReference type="InterPro" id="IPR027417">
    <property type="entry name" value="P-loop_NTPase"/>
</dbReference>
<evidence type="ECO:0000313" key="3">
    <source>
        <dbReference type="Proteomes" id="UP000092124"/>
    </source>
</evidence>